<proteinExistence type="predicted"/>
<evidence type="ECO:0000313" key="3">
    <source>
        <dbReference type="EMBL" id="KDQ05942.1"/>
    </source>
</evidence>
<dbReference type="EMBL" id="KL198169">
    <property type="protein sequence ID" value="KDQ05942.1"/>
    <property type="molecule type" value="Genomic_DNA"/>
</dbReference>
<dbReference type="InParanoid" id="A0A067M250"/>
<sequence length="294" mass="32445">MIRVRPEKPVKVKKPAKAAKPNSPAPADDDPTTAPVASEEIDTRTDINFKNIFLPTLFDYLGSTENPFIIPPATLAKKQQDTWALTYPPASHVTIRPKSPLFNIIKQKTHDWKSAIGKTTMTLLHEFWMVDGNIKAGIFKEEFRTPLDRATHVQWALGDEQCVPFGWRDPETLEGPFCSEIVLKTLAHHLEATTASATDHGVPRGALALSTAAVQRALTAWKTGVWAQPTHFSKAYWGELTGEYAEDVAELDDGQWADIIKGARVFCKAKGGVSGQAEAGKKKRRARIVAVPKK</sequence>
<feature type="domain" description="DUF6532" evidence="2">
    <location>
        <begin position="60"/>
        <end position="236"/>
    </location>
</feature>
<dbReference type="Proteomes" id="UP000027195">
    <property type="component" value="Unassembled WGS sequence"/>
</dbReference>
<dbReference type="AlphaFoldDB" id="A0A067M250"/>
<dbReference type="HOGENOM" id="CLU_946616_0_0_1"/>
<evidence type="ECO:0000256" key="1">
    <source>
        <dbReference type="SAM" id="MobiDB-lite"/>
    </source>
</evidence>
<evidence type="ECO:0000259" key="2">
    <source>
        <dbReference type="Pfam" id="PF20149"/>
    </source>
</evidence>
<dbReference type="OrthoDB" id="2755811at2759"/>
<name>A0A067M250_BOTB1</name>
<feature type="compositionally biased region" description="Low complexity" evidence="1">
    <location>
        <begin position="18"/>
        <end position="35"/>
    </location>
</feature>
<reference evidence="4" key="1">
    <citation type="journal article" date="2014" name="Proc. Natl. Acad. Sci. U.S.A.">
        <title>Extensive sampling of basidiomycete genomes demonstrates inadequacy of the white-rot/brown-rot paradigm for wood decay fungi.</title>
        <authorList>
            <person name="Riley R."/>
            <person name="Salamov A.A."/>
            <person name="Brown D.W."/>
            <person name="Nagy L.G."/>
            <person name="Floudas D."/>
            <person name="Held B.W."/>
            <person name="Levasseur A."/>
            <person name="Lombard V."/>
            <person name="Morin E."/>
            <person name="Otillar R."/>
            <person name="Lindquist E.A."/>
            <person name="Sun H."/>
            <person name="LaButti K.M."/>
            <person name="Schmutz J."/>
            <person name="Jabbour D."/>
            <person name="Luo H."/>
            <person name="Baker S.E."/>
            <person name="Pisabarro A.G."/>
            <person name="Walton J.D."/>
            <person name="Blanchette R.A."/>
            <person name="Henrissat B."/>
            <person name="Martin F."/>
            <person name="Cullen D."/>
            <person name="Hibbett D.S."/>
            <person name="Grigoriev I.V."/>
        </authorList>
    </citation>
    <scope>NUCLEOTIDE SEQUENCE [LARGE SCALE GENOMIC DNA]</scope>
    <source>
        <strain evidence="4">FD-172 SS1</strain>
    </source>
</reference>
<keyword evidence="4" id="KW-1185">Reference proteome</keyword>
<organism evidence="3 4">
    <name type="scientific">Botryobasidium botryosum (strain FD-172 SS1)</name>
    <dbReference type="NCBI Taxonomy" id="930990"/>
    <lineage>
        <taxon>Eukaryota</taxon>
        <taxon>Fungi</taxon>
        <taxon>Dikarya</taxon>
        <taxon>Basidiomycota</taxon>
        <taxon>Agaricomycotina</taxon>
        <taxon>Agaricomycetes</taxon>
        <taxon>Cantharellales</taxon>
        <taxon>Botryobasidiaceae</taxon>
        <taxon>Botryobasidium</taxon>
    </lineage>
</organism>
<feature type="region of interest" description="Disordered" evidence="1">
    <location>
        <begin position="1"/>
        <end position="35"/>
    </location>
</feature>
<dbReference type="Pfam" id="PF20149">
    <property type="entry name" value="DUF6532"/>
    <property type="match status" value="1"/>
</dbReference>
<dbReference type="InterPro" id="IPR045341">
    <property type="entry name" value="DUF6532"/>
</dbReference>
<gene>
    <name evidence="3" type="ORF">BOTBODRAFT_182064</name>
</gene>
<feature type="compositionally biased region" description="Basic and acidic residues" evidence="1">
    <location>
        <begin position="1"/>
        <end position="10"/>
    </location>
</feature>
<protein>
    <recommendedName>
        <fullName evidence="2">DUF6532 domain-containing protein</fullName>
    </recommendedName>
</protein>
<accession>A0A067M250</accession>
<evidence type="ECO:0000313" key="4">
    <source>
        <dbReference type="Proteomes" id="UP000027195"/>
    </source>
</evidence>